<evidence type="ECO:0000313" key="2">
    <source>
        <dbReference type="EMBL" id="PAV66823.1"/>
    </source>
</evidence>
<feature type="compositionally biased region" description="Basic and acidic residues" evidence="1">
    <location>
        <begin position="178"/>
        <end position="190"/>
    </location>
</feature>
<feature type="compositionally biased region" description="Basic and acidic residues" evidence="1">
    <location>
        <begin position="79"/>
        <end position="122"/>
    </location>
</feature>
<feature type="compositionally biased region" description="Basic and acidic residues" evidence="1">
    <location>
        <begin position="54"/>
        <end position="70"/>
    </location>
</feature>
<sequence>MVSIVLATAISSSADVDEDDHDQCLGLEQPADRAGIALGPFEDAARQVNAGELAAHRRGEQQRGDREHGRAAHAPLRLEAGRQEIDGHHREQDGAAEPVHPRLAEPMRVEHRAGQERADHEVQAGPVGGEGAERQPDQADVPAIVFRQRAQQLADCPGRDGEADQEARLSPDALPVEQDQREHAPDRDIVEAGVAQHALAQRRAQDGELFHQQHEDGERGDGAGHADAEHHLPVRTARPAPAGIAQDDERGEAARD</sequence>
<dbReference type="AlphaFoldDB" id="A0A2A2JYU7"/>
<dbReference type="EMBL" id="LIAE01010034">
    <property type="protein sequence ID" value="PAV66823.1"/>
    <property type="molecule type" value="Genomic_DNA"/>
</dbReference>
<proteinExistence type="predicted"/>
<feature type="compositionally biased region" description="Basic and acidic residues" evidence="1">
    <location>
        <begin position="203"/>
        <end position="232"/>
    </location>
</feature>
<keyword evidence="3" id="KW-1185">Reference proteome</keyword>
<protein>
    <submittedName>
        <fullName evidence="2">Uncharacterized protein</fullName>
    </submittedName>
</protein>
<name>A0A2A2JYU7_9BILA</name>
<gene>
    <name evidence="2" type="ORF">WR25_02219</name>
</gene>
<feature type="region of interest" description="Disordered" evidence="1">
    <location>
        <begin position="47"/>
        <end position="256"/>
    </location>
</feature>
<evidence type="ECO:0000256" key="1">
    <source>
        <dbReference type="SAM" id="MobiDB-lite"/>
    </source>
</evidence>
<feature type="compositionally biased region" description="Basic and acidic residues" evidence="1">
    <location>
        <begin position="157"/>
        <end position="169"/>
    </location>
</feature>
<dbReference type="Proteomes" id="UP000218231">
    <property type="component" value="Unassembled WGS sequence"/>
</dbReference>
<organism evidence="2 3">
    <name type="scientific">Diploscapter pachys</name>
    <dbReference type="NCBI Taxonomy" id="2018661"/>
    <lineage>
        <taxon>Eukaryota</taxon>
        <taxon>Metazoa</taxon>
        <taxon>Ecdysozoa</taxon>
        <taxon>Nematoda</taxon>
        <taxon>Chromadorea</taxon>
        <taxon>Rhabditida</taxon>
        <taxon>Rhabditina</taxon>
        <taxon>Rhabditomorpha</taxon>
        <taxon>Rhabditoidea</taxon>
        <taxon>Rhabditidae</taxon>
        <taxon>Diploscapter</taxon>
    </lineage>
</organism>
<comment type="caution">
    <text evidence="2">The sequence shown here is derived from an EMBL/GenBank/DDBJ whole genome shotgun (WGS) entry which is preliminary data.</text>
</comment>
<reference evidence="2 3" key="1">
    <citation type="journal article" date="2017" name="Curr. Biol.">
        <title>Genome architecture and evolution of a unichromosomal asexual nematode.</title>
        <authorList>
            <person name="Fradin H."/>
            <person name="Zegar C."/>
            <person name="Gutwein M."/>
            <person name="Lucas J."/>
            <person name="Kovtun M."/>
            <person name="Corcoran D."/>
            <person name="Baugh L.R."/>
            <person name="Kiontke K."/>
            <person name="Gunsalus K."/>
            <person name="Fitch D.H."/>
            <person name="Piano F."/>
        </authorList>
    </citation>
    <scope>NUCLEOTIDE SEQUENCE [LARGE SCALE GENOMIC DNA]</scope>
    <source>
        <strain evidence="2">PF1309</strain>
    </source>
</reference>
<accession>A0A2A2JYU7</accession>
<feature type="compositionally biased region" description="Basic and acidic residues" evidence="1">
    <location>
        <begin position="247"/>
        <end position="256"/>
    </location>
</feature>
<evidence type="ECO:0000313" key="3">
    <source>
        <dbReference type="Proteomes" id="UP000218231"/>
    </source>
</evidence>